<accession>A0A0N5CYK6</accession>
<organism evidence="3">
    <name type="scientific">Thelazia callipaeda</name>
    <name type="common">Oriental eyeworm</name>
    <name type="synonym">Parasitic nematode</name>
    <dbReference type="NCBI Taxonomy" id="103827"/>
    <lineage>
        <taxon>Eukaryota</taxon>
        <taxon>Metazoa</taxon>
        <taxon>Ecdysozoa</taxon>
        <taxon>Nematoda</taxon>
        <taxon>Chromadorea</taxon>
        <taxon>Rhabditida</taxon>
        <taxon>Spirurina</taxon>
        <taxon>Spiruromorpha</taxon>
        <taxon>Thelazioidea</taxon>
        <taxon>Thelaziidae</taxon>
        <taxon>Thelazia</taxon>
    </lineage>
</organism>
<proteinExistence type="predicted"/>
<evidence type="ECO:0000313" key="2">
    <source>
        <dbReference type="Proteomes" id="UP000276776"/>
    </source>
</evidence>
<dbReference type="WBParaSite" id="TCLT_0000553401-mRNA-1">
    <property type="protein sequence ID" value="TCLT_0000553401-mRNA-1"/>
    <property type="gene ID" value="TCLT_0000553401"/>
</dbReference>
<dbReference type="Proteomes" id="UP000276776">
    <property type="component" value="Unassembled WGS sequence"/>
</dbReference>
<reference evidence="3" key="1">
    <citation type="submission" date="2017-02" db="UniProtKB">
        <authorList>
            <consortium name="WormBaseParasite"/>
        </authorList>
    </citation>
    <scope>IDENTIFICATION</scope>
</reference>
<sequence>MFLLFKEENSKKHKVDSWIGSTVALRKGYLGTLEQPSKAGYCVPVQIHAAVSSVVLLSPLAGTACKNGIFEQWPQQHFKYEQFGNRPQFLQHCMFSSLFHIVSITSFK</sequence>
<dbReference type="EMBL" id="UYYF01004344">
    <property type="protein sequence ID" value="VDN02778.1"/>
    <property type="molecule type" value="Genomic_DNA"/>
</dbReference>
<evidence type="ECO:0000313" key="1">
    <source>
        <dbReference type="EMBL" id="VDN02778.1"/>
    </source>
</evidence>
<dbReference type="OMA" id="ECCLHAF"/>
<protein>
    <submittedName>
        <fullName evidence="3">Ovule protein</fullName>
    </submittedName>
</protein>
<name>A0A0N5CYK6_THECL</name>
<reference evidence="1 2" key="2">
    <citation type="submission" date="2018-11" db="EMBL/GenBank/DDBJ databases">
        <authorList>
            <consortium name="Pathogen Informatics"/>
        </authorList>
    </citation>
    <scope>NUCLEOTIDE SEQUENCE [LARGE SCALE GENOMIC DNA]</scope>
</reference>
<keyword evidence="2" id="KW-1185">Reference proteome</keyword>
<evidence type="ECO:0000313" key="3">
    <source>
        <dbReference type="WBParaSite" id="TCLT_0000553401-mRNA-1"/>
    </source>
</evidence>
<gene>
    <name evidence="1" type="ORF">TCLT_LOCUS5523</name>
</gene>
<dbReference type="AlphaFoldDB" id="A0A0N5CYK6"/>